<feature type="domain" description="HAMP" evidence="7">
    <location>
        <begin position="337"/>
        <end position="391"/>
    </location>
</feature>
<evidence type="ECO:0000259" key="7">
    <source>
        <dbReference type="PROSITE" id="PS50885"/>
    </source>
</evidence>
<dbReference type="PANTHER" id="PTHR32089:SF112">
    <property type="entry name" value="LYSOZYME-LIKE PROTEIN-RELATED"/>
    <property type="match status" value="1"/>
</dbReference>
<keyword evidence="5" id="KW-0812">Transmembrane</keyword>
<dbReference type="SMART" id="SM00304">
    <property type="entry name" value="HAMP"/>
    <property type="match status" value="1"/>
</dbReference>
<proteinExistence type="inferred from homology"/>
<protein>
    <submittedName>
        <fullName evidence="8">Methyl-accepting chemotaxis protein</fullName>
    </submittedName>
</protein>
<name>A0ABX7QMT9_9GAMM</name>
<keyword evidence="5" id="KW-0472">Membrane</keyword>
<dbReference type="Gene3D" id="1.10.287.950">
    <property type="entry name" value="Methyl-accepting chemotaxis protein"/>
    <property type="match status" value="1"/>
</dbReference>
<evidence type="ECO:0000313" key="9">
    <source>
        <dbReference type="Proteomes" id="UP000662770"/>
    </source>
</evidence>
<dbReference type="Pfam" id="PF00015">
    <property type="entry name" value="MCPsignal"/>
    <property type="match status" value="1"/>
</dbReference>
<evidence type="ECO:0000256" key="5">
    <source>
        <dbReference type="SAM" id="Phobius"/>
    </source>
</evidence>
<feature type="domain" description="Methyl-accepting transducer" evidence="6">
    <location>
        <begin position="396"/>
        <end position="632"/>
    </location>
</feature>
<feature type="transmembrane region" description="Helical" evidence="5">
    <location>
        <begin position="313"/>
        <end position="333"/>
    </location>
</feature>
<dbReference type="InterPro" id="IPR004089">
    <property type="entry name" value="MCPsignal_dom"/>
</dbReference>
<keyword evidence="5" id="KW-1133">Transmembrane helix</keyword>
<dbReference type="PANTHER" id="PTHR32089">
    <property type="entry name" value="METHYL-ACCEPTING CHEMOTAXIS PROTEIN MCPB"/>
    <property type="match status" value="1"/>
</dbReference>
<evidence type="ECO:0000256" key="1">
    <source>
        <dbReference type="ARBA" id="ARBA00004370"/>
    </source>
</evidence>
<keyword evidence="9" id="KW-1185">Reference proteome</keyword>
<organism evidence="8 9">
    <name type="scientific">Shewanella avicenniae</name>
    <dbReference type="NCBI Taxonomy" id="2814294"/>
    <lineage>
        <taxon>Bacteria</taxon>
        <taxon>Pseudomonadati</taxon>
        <taxon>Pseudomonadota</taxon>
        <taxon>Gammaproteobacteria</taxon>
        <taxon>Alteromonadales</taxon>
        <taxon>Shewanellaceae</taxon>
        <taxon>Shewanella</taxon>
    </lineage>
</organism>
<dbReference type="CDD" id="cd06225">
    <property type="entry name" value="HAMP"/>
    <property type="match status" value="1"/>
</dbReference>
<dbReference type="CDD" id="cd11386">
    <property type="entry name" value="MCP_signal"/>
    <property type="match status" value="1"/>
</dbReference>
<evidence type="ECO:0000259" key="6">
    <source>
        <dbReference type="PROSITE" id="PS50111"/>
    </source>
</evidence>
<sequence>MTLSNKASLGLALMAVTIILIAAVGYYGINRLSNTLEYVVGPAWNSADGAMETTIEIQKQVLQIEKMLAGKPLDNASHQESKKAAADAVGRLEKSGLVPSDIVAKLTEARRDWHTHENRLITQYQQFASSRNEFRNVTASLVTLLEEIEAQGDAAVETLEKNPDTMISWNSGLSAKWQAADGGMEATIGLLQQLYLLERLLRVEDPSTAEAELSQAATFMDEAIDGMLQTNSFAIPSTTIPGKSQAEALNQQVSHFKQLLAQVVAEFKTYMQSNIEYQASTNALLTLMEHVEGTADSKVDEQVKLSEGTINSVYSLMTAVFIAGLIMAGFLALMTRKMIMSPLIAITERIHNIAMGDGDLTKRTGLNREDEIGDLSRYVDQFIERLQSMISKIKHNGLTIRELVSRTGSSADVINGSSEKTAHQADEVAVASEQMSQVSSEIASSCVRAADSAEQASQLANIGQQRVEDTVSSMRAITERVTASSESIGSLKSQAGKIGEIVSVIAGISEQTNLLALNAAIEAARAGDQGRGFAVVADEVRTLAQRTAESTKEITDVIRAIQEQTNQCFTLMESCVGEVQDGMTKSADAGKSLAEIRHQMAELSMMITQISTATEQQTVTIAEISSKVQTIATLAQQSNIDARQSRDFVHKLNDSSDELDGELAQFTV</sequence>
<accession>A0ABX7QMT9</accession>
<dbReference type="Proteomes" id="UP000662770">
    <property type="component" value="Chromosome"/>
</dbReference>
<dbReference type="RefSeq" id="WP_207353450.1">
    <property type="nucleotide sequence ID" value="NZ_CP071503.1"/>
</dbReference>
<dbReference type="PROSITE" id="PS50885">
    <property type="entry name" value="HAMP"/>
    <property type="match status" value="1"/>
</dbReference>
<gene>
    <name evidence="8" type="ORF">JYB87_10465</name>
</gene>
<reference evidence="8 9" key="1">
    <citation type="submission" date="2021-03" db="EMBL/GenBank/DDBJ databases">
        <title>Novel species identification of genus Shewanella.</title>
        <authorList>
            <person name="Liu G."/>
            <person name="Zhang Q."/>
        </authorList>
    </citation>
    <scope>NUCLEOTIDE SEQUENCE [LARGE SCALE GENOMIC DNA]</scope>
    <source>
        <strain evidence="8 9">FJAT-51800</strain>
    </source>
</reference>
<dbReference type="EMBL" id="CP071503">
    <property type="protein sequence ID" value="QSX32205.1"/>
    <property type="molecule type" value="Genomic_DNA"/>
</dbReference>
<dbReference type="InterPro" id="IPR003660">
    <property type="entry name" value="HAMP_dom"/>
</dbReference>
<comment type="subcellular location">
    <subcellularLocation>
        <location evidence="1">Membrane</location>
    </subcellularLocation>
</comment>
<evidence type="ECO:0000256" key="3">
    <source>
        <dbReference type="ARBA" id="ARBA00029447"/>
    </source>
</evidence>
<evidence type="ECO:0000256" key="4">
    <source>
        <dbReference type="PROSITE-ProRule" id="PRU00284"/>
    </source>
</evidence>
<keyword evidence="2 4" id="KW-0807">Transducer</keyword>
<evidence type="ECO:0000313" key="8">
    <source>
        <dbReference type="EMBL" id="QSX32205.1"/>
    </source>
</evidence>
<dbReference type="Gene3D" id="6.10.340.10">
    <property type="match status" value="1"/>
</dbReference>
<dbReference type="SMART" id="SM00283">
    <property type="entry name" value="MA"/>
    <property type="match status" value="1"/>
</dbReference>
<dbReference type="PROSITE" id="PS50111">
    <property type="entry name" value="CHEMOTAXIS_TRANSDUC_2"/>
    <property type="match status" value="1"/>
</dbReference>
<dbReference type="SUPFAM" id="SSF58104">
    <property type="entry name" value="Methyl-accepting chemotaxis protein (MCP) signaling domain"/>
    <property type="match status" value="1"/>
</dbReference>
<feature type="transmembrane region" description="Helical" evidence="5">
    <location>
        <begin position="7"/>
        <end position="29"/>
    </location>
</feature>
<dbReference type="Pfam" id="PF00672">
    <property type="entry name" value="HAMP"/>
    <property type="match status" value="1"/>
</dbReference>
<comment type="similarity">
    <text evidence="3">Belongs to the methyl-accepting chemotaxis (MCP) protein family.</text>
</comment>
<evidence type="ECO:0000256" key="2">
    <source>
        <dbReference type="ARBA" id="ARBA00023224"/>
    </source>
</evidence>